<sequence length="287" mass="33051">MSEDVPSTAIAKMRNALLPSWPSPIHCHGNNIEHQMENLMASTHMDDLIHFHNSACYMGSKIFNNGSQLGNGSDTMYTQSHSFIDDYNHHSGSLHGISNSKDVHMQSFLLSKQKSISQYEGDRGNERKRPHEFIDNMSMFKKLKNNPKNKMPPILEPKWYQTLEYSQEIHGHKLQLPVRRRQKLTDKIKSLQKLVSPYGKTDTASVLHEASLYIKLLQEQIQNLYQMLGFSYTTVKTLHTEGCREREVDLRSKGLCLVPISITQKVTIEDKVDHDANSKRIFLPRKF</sequence>
<protein>
    <submittedName>
        <fullName evidence="1">Uncharacterized protein</fullName>
    </submittedName>
</protein>
<organism evidence="1 2">
    <name type="scientific">Bauhinia variegata</name>
    <name type="common">Purple orchid tree</name>
    <name type="synonym">Phanera variegata</name>
    <dbReference type="NCBI Taxonomy" id="167791"/>
    <lineage>
        <taxon>Eukaryota</taxon>
        <taxon>Viridiplantae</taxon>
        <taxon>Streptophyta</taxon>
        <taxon>Embryophyta</taxon>
        <taxon>Tracheophyta</taxon>
        <taxon>Spermatophyta</taxon>
        <taxon>Magnoliopsida</taxon>
        <taxon>eudicotyledons</taxon>
        <taxon>Gunneridae</taxon>
        <taxon>Pentapetalae</taxon>
        <taxon>rosids</taxon>
        <taxon>fabids</taxon>
        <taxon>Fabales</taxon>
        <taxon>Fabaceae</taxon>
        <taxon>Cercidoideae</taxon>
        <taxon>Cercideae</taxon>
        <taxon>Bauhiniinae</taxon>
        <taxon>Bauhinia</taxon>
    </lineage>
</organism>
<comment type="caution">
    <text evidence="1">The sequence shown here is derived from an EMBL/GenBank/DDBJ whole genome shotgun (WGS) entry which is preliminary data.</text>
</comment>
<proteinExistence type="predicted"/>
<evidence type="ECO:0000313" key="1">
    <source>
        <dbReference type="EMBL" id="KAI4351086.1"/>
    </source>
</evidence>
<dbReference type="EMBL" id="CM039428">
    <property type="protein sequence ID" value="KAI4351086.1"/>
    <property type="molecule type" value="Genomic_DNA"/>
</dbReference>
<keyword evidence="2" id="KW-1185">Reference proteome</keyword>
<name>A0ACB9PRF0_BAUVA</name>
<dbReference type="Proteomes" id="UP000828941">
    <property type="component" value="Chromosome 3"/>
</dbReference>
<evidence type="ECO:0000313" key="2">
    <source>
        <dbReference type="Proteomes" id="UP000828941"/>
    </source>
</evidence>
<reference evidence="1 2" key="1">
    <citation type="journal article" date="2022" name="DNA Res.">
        <title>Chromosomal-level genome assembly of the orchid tree Bauhinia variegata (Leguminosae; Cercidoideae) supports the allotetraploid origin hypothesis of Bauhinia.</title>
        <authorList>
            <person name="Zhong Y."/>
            <person name="Chen Y."/>
            <person name="Zheng D."/>
            <person name="Pang J."/>
            <person name="Liu Y."/>
            <person name="Luo S."/>
            <person name="Meng S."/>
            <person name="Qian L."/>
            <person name="Wei D."/>
            <person name="Dai S."/>
            <person name="Zhou R."/>
        </authorList>
    </citation>
    <scope>NUCLEOTIDE SEQUENCE [LARGE SCALE GENOMIC DNA]</scope>
    <source>
        <strain evidence="1">BV-YZ2020</strain>
    </source>
</reference>
<accession>A0ACB9PRF0</accession>
<gene>
    <name evidence="1" type="ORF">L6164_005472</name>
</gene>